<sequence length="169" mass="16948">MSDSMYGPSSRPDDPAASRARLRPGRLWAGGLATAVVAALVVVVGVLLVRGVLNIPVLAPSGRGTYGDSSTTSYAVAAAAAALLATALLHLLLVAVPRPVAFFGWIGSLATAAAVLLPLTVTDPVDSALATAAINLVTGVAIVSLLCAVASAAVQRPEEPRPPPPGYYG</sequence>
<organism evidence="2 3">
    <name type="scientific">Actinomadura harenae</name>
    <dbReference type="NCBI Taxonomy" id="2483351"/>
    <lineage>
        <taxon>Bacteria</taxon>
        <taxon>Bacillati</taxon>
        <taxon>Actinomycetota</taxon>
        <taxon>Actinomycetes</taxon>
        <taxon>Streptosporangiales</taxon>
        <taxon>Thermomonosporaceae</taxon>
        <taxon>Actinomadura</taxon>
    </lineage>
</organism>
<gene>
    <name evidence="2" type="ORF">EBO15_26635</name>
</gene>
<feature type="transmembrane region" description="Helical" evidence="1">
    <location>
        <begin position="133"/>
        <end position="154"/>
    </location>
</feature>
<dbReference type="Pfam" id="PF19545">
    <property type="entry name" value="DUF6069"/>
    <property type="match status" value="1"/>
</dbReference>
<evidence type="ECO:0000313" key="3">
    <source>
        <dbReference type="Proteomes" id="UP000282674"/>
    </source>
</evidence>
<dbReference type="RefSeq" id="WP_122197189.1">
    <property type="nucleotide sequence ID" value="NZ_JBHSKC010000039.1"/>
</dbReference>
<comment type="caution">
    <text evidence="2">The sequence shown here is derived from an EMBL/GenBank/DDBJ whole genome shotgun (WGS) entry which is preliminary data.</text>
</comment>
<reference evidence="2 3" key="1">
    <citation type="submission" date="2018-10" db="EMBL/GenBank/DDBJ databases">
        <title>Isolation from soil.</title>
        <authorList>
            <person name="Hu J."/>
        </authorList>
    </citation>
    <scope>NUCLEOTIDE SEQUENCE [LARGE SCALE GENOMIC DNA]</scope>
    <source>
        <strain evidence="2 3">NEAU-Ht49</strain>
    </source>
</reference>
<evidence type="ECO:0000313" key="2">
    <source>
        <dbReference type="EMBL" id="RMI40437.1"/>
    </source>
</evidence>
<name>A0A3M2LSQ6_9ACTN</name>
<keyword evidence="1" id="KW-1133">Transmembrane helix</keyword>
<dbReference type="InterPro" id="IPR045713">
    <property type="entry name" value="DUF6069"/>
</dbReference>
<proteinExistence type="predicted"/>
<keyword evidence="1" id="KW-0812">Transmembrane</keyword>
<keyword evidence="3" id="KW-1185">Reference proteome</keyword>
<protein>
    <submittedName>
        <fullName evidence="2">Uncharacterized protein</fullName>
    </submittedName>
</protein>
<feature type="transmembrane region" description="Helical" evidence="1">
    <location>
        <begin position="27"/>
        <end position="53"/>
    </location>
</feature>
<feature type="transmembrane region" description="Helical" evidence="1">
    <location>
        <begin position="73"/>
        <end position="93"/>
    </location>
</feature>
<accession>A0A3M2LSQ6</accession>
<dbReference type="Proteomes" id="UP000282674">
    <property type="component" value="Unassembled WGS sequence"/>
</dbReference>
<dbReference type="EMBL" id="RFFG01000054">
    <property type="protein sequence ID" value="RMI40437.1"/>
    <property type="molecule type" value="Genomic_DNA"/>
</dbReference>
<keyword evidence="1" id="KW-0472">Membrane</keyword>
<evidence type="ECO:0000256" key="1">
    <source>
        <dbReference type="SAM" id="Phobius"/>
    </source>
</evidence>
<dbReference type="AlphaFoldDB" id="A0A3M2LSQ6"/>
<feature type="transmembrane region" description="Helical" evidence="1">
    <location>
        <begin position="100"/>
        <end position="121"/>
    </location>
</feature>